<dbReference type="InterPro" id="IPR030184">
    <property type="entry name" value="WAT1-related"/>
</dbReference>
<evidence type="ECO:0000256" key="1">
    <source>
        <dbReference type="ARBA" id="ARBA00004141"/>
    </source>
</evidence>
<feature type="transmembrane region" description="Helical" evidence="6">
    <location>
        <begin position="102"/>
        <end position="122"/>
    </location>
</feature>
<feature type="transmembrane region" description="Helical" evidence="6">
    <location>
        <begin position="305"/>
        <end position="323"/>
    </location>
</feature>
<dbReference type="PANTHER" id="PTHR31218">
    <property type="entry name" value="WAT1-RELATED PROTEIN"/>
    <property type="match status" value="1"/>
</dbReference>
<dbReference type="EMBL" id="JAAARO010000020">
    <property type="protein sequence ID" value="KAF5730093.1"/>
    <property type="molecule type" value="Genomic_DNA"/>
</dbReference>
<feature type="transmembrane region" description="Helical" evidence="6">
    <location>
        <begin position="279"/>
        <end position="299"/>
    </location>
</feature>
<keyword evidence="5 6" id="KW-0472">Membrane</keyword>
<accession>A0A7J7C7I3</accession>
<name>A0A7J7C7I3_TRIWF</name>
<reference evidence="8 9" key="1">
    <citation type="journal article" date="2020" name="Nat. Commun.">
        <title>Genome of Tripterygium wilfordii and identification of cytochrome P450 involved in triptolide biosynthesis.</title>
        <authorList>
            <person name="Tu L."/>
            <person name="Su P."/>
            <person name="Zhang Z."/>
            <person name="Gao L."/>
            <person name="Wang J."/>
            <person name="Hu T."/>
            <person name="Zhou J."/>
            <person name="Zhang Y."/>
            <person name="Zhao Y."/>
            <person name="Liu Y."/>
            <person name="Song Y."/>
            <person name="Tong Y."/>
            <person name="Lu Y."/>
            <person name="Yang J."/>
            <person name="Xu C."/>
            <person name="Jia M."/>
            <person name="Peters R.J."/>
            <person name="Huang L."/>
            <person name="Gao W."/>
        </authorList>
    </citation>
    <scope>NUCLEOTIDE SEQUENCE [LARGE SCALE GENOMIC DNA]</scope>
    <source>
        <strain evidence="9">cv. XIE 37</strain>
        <tissue evidence="8">Leaf</tissue>
    </source>
</reference>
<feature type="domain" description="EamA" evidence="7">
    <location>
        <begin position="27"/>
        <end position="150"/>
    </location>
</feature>
<evidence type="ECO:0000256" key="2">
    <source>
        <dbReference type="ARBA" id="ARBA00007635"/>
    </source>
</evidence>
<keyword evidence="3 6" id="KW-0812">Transmembrane</keyword>
<keyword evidence="4 6" id="KW-1133">Transmembrane helix</keyword>
<dbReference type="GO" id="GO:0016020">
    <property type="term" value="C:membrane"/>
    <property type="evidence" value="ECO:0007669"/>
    <property type="project" value="UniProtKB-SubCell"/>
</dbReference>
<feature type="transmembrane region" description="Helical" evidence="6">
    <location>
        <begin position="142"/>
        <end position="162"/>
    </location>
</feature>
<dbReference type="AlphaFoldDB" id="A0A7J7C7I3"/>
<evidence type="ECO:0000256" key="3">
    <source>
        <dbReference type="ARBA" id="ARBA00022692"/>
    </source>
</evidence>
<evidence type="ECO:0000313" key="8">
    <source>
        <dbReference type="EMBL" id="KAF5730093.1"/>
    </source>
</evidence>
<keyword evidence="9" id="KW-1185">Reference proteome</keyword>
<feature type="domain" description="EamA" evidence="7">
    <location>
        <begin position="185"/>
        <end position="322"/>
    </location>
</feature>
<evidence type="ECO:0000259" key="7">
    <source>
        <dbReference type="Pfam" id="PF00892"/>
    </source>
</evidence>
<dbReference type="Pfam" id="PF00892">
    <property type="entry name" value="EamA"/>
    <property type="match status" value="2"/>
</dbReference>
<dbReference type="InParanoid" id="A0A7J7C7I3"/>
<evidence type="ECO:0000256" key="4">
    <source>
        <dbReference type="ARBA" id="ARBA00022989"/>
    </source>
</evidence>
<sequence>MGLKSWLMAVLPFAAMVSLQFLDVGLTTLGKAAMSRGMSHYVFVVYSNALGTLLLLPSFFFNRKGRTPLTYSILFKFSLLSLLGITIMQNCVMTAVNYSSPALGSAMSQLIPAFTFLLAVILRMEKLDLGSSKSQIKIISTIVSTSGALIMILYKGAPIIALDIQSQQESLPSVSSAKMNNWVLGGFLFAAACLSISINTTYQAVVLKDYPSQTTLVTFYCFFGTIQCVIVSLIAERNPNAWKLRHNIEFISVIFSAVCGTAVTSSVVTWCIRKKGPVFVAMFNPVGIAISAILSVIFLGETLHVGSIIGTIIIVVGFYGVVWSQSKEEEECRILRVEGSRLSSQRSPLLENRMDV</sequence>
<gene>
    <name evidence="8" type="ORF">HS088_TW20G00463</name>
</gene>
<dbReference type="InterPro" id="IPR037185">
    <property type="entry name" value="EmrE-like"/>
</dbReference>
<feature type="transmembrane region" description="Helical" evidence="6">
    <location>
        <begin position="41"/>
        <end position="61"/>
    </location>
</feature>
<dbReference type="SUPFAM" id="SSF103481">
    <property type="entry name" value="Multidrug resistance efflux transporter EmrE"/>
    <property type="match status" value="2"/>
</dbReference>
<comment type="caution">
    <text evidence="8">The sequence shown here is derived from an EMBL/GenBank/DDBJ whole genome shotgun (WGS) entry which is preliminary data.</text>
</comment>
<dbReference type="Proteomes" id="UP000593562">
    <property type="component" value="Unassembled WGS sequence"/>
</dbReference>
<comment type="similarity">
    <text evidence="2 6">Belongs to the drug/metabolite transporter (DMT) superfamily. Plant drug/metabolite exporter (P-DME) (TC 2.A.7.4) family.</text>
</comment>
<feature type="transmembrane region" description="Helical" evidence="6">
    <location>
        <begin position="73"/>
        <end position="96"/>
    </location>
</feature>
<comment type="subcellular location">
    <subcellularLocation>
        <location evidence="1 6">Membrane</location>
        <topology evidence="1 6">Multi-pass membrane protein</topology>
    </subcellularLocation>
</comment>
<evidence type="ECO:0000256" key="5">
    <source>
        <dbReference type="ARBA" id="ARBA00023136"/>
    </source>
</evidence>
<feature type="transmembrane region" description="Helical" evidence="6">
    <location>
        <begin position="250"/>
        <end position="272"/>
    </location>
</feature>
<evidence type="ECO:0000313" key="9">
    <source>
        <dbReference type="Proteomes" id="UP000593562"/>
    </source>
</evidence>
<evidence type="ECO:0000256" key="6">
    <source>
        <dbReference type="RuleBase" id="RU363077"/>
    </source>
</evidence>
<dbReference type="GO" id="GO:0022857">
    <property type="term" value="F:transmembrane transporter activity"/>
    <property type="evidence" value="ECO:0007669"/>
    <property type="project" value="InterPro"/>
</dbReference>
<feature type="transmembrane region" description="Helical" evidence="6">
    <location>
        <begin position="7"/>
        <end position="29"/>
    </location>
</feature>
<dbReference type="InterPro" id="IPR000620">
    <property type="entry name" value="EamA_dom"/>
</dbReference>
<protein>
    <recommendedName>
        <fullName evidence="6">WAT1-related protein</fullName>
    </recommendedName>
</protein>
<feature type="transmembrane region" description="Helical" evidence="6">
    <location>
        <begin position="182"/>
        <end position="202"/>
    </location>
</feature>
<feature type="transmembrane region" description="Helical" evidence="6">
    <location>
        <begin position="214"/>
        <end position="235"/>
    </location>
</feature>
<organism evidence="8 9">
    <name type="scientific">Tripterygium wilfordii</name>
    <name type="common">Thunder God vine</name>
    <dbReference type="NCBI Taxonomy" id="458696"/>
    <lineage>
        <taxon>Eukaryota</taxon>
        <taxon>Viridiplantae</taxon>
        <taxon>Streptophyta</taxon>
        <taxon>Embryophyta</taxon>
        <taxon>Tracheophyta</taxon>
        <taxon>Spermatophyta</taxon>
        <taxon>Magnoliopsida</taxon>
        <taxon>eudicotyledons</taxon>
        <taxon>Gunneridae</taxon>
        <taxon>Pentapetalae</taxon>
        <taxon>rosids</taxon>
        <taxon>fabids</taxon>
        <taxon>Celastrales</taxon>
        <taxon>Celastraceae</taxon>
        <taxon>Tripterygium</taxon>
    </lineage>
</organism>
<proteinExistence type="inferred from homology"/>
<dbReference type="OrthoDB" id="1728340at2759"/>